<name>A0A1Y2SV82_9BIFI</name>
<evidence type="ECO:0000256" key="1">
    <source>
        <dbReference type="ARBA" id="ARBA00022490"/>
    </source>
</evidence>
<dbReference type="HAMAP" id="MF_00378">
    <property type="entry name" value="Exonuc_7_L"/>
    <property type="match status" value="1"/>
</dbReference>
<comment type="subcellular location">
    <subcellularLocation>
        <location evidence="5 6">Cytoplasm</location>
    </subcellularLocation>
</comment>
<dbReference type="GO" id="GO:0005737">
    <property type="term" value="C:cytoplasm"/>
    <property type="evidence" value="ECO:0007669"/>
    <property type="project" value="UniProtKB-SubCell"/>
</dbReference>
<dbReference type="Proteomes" id="UP000243540">
    <property type="component" value="Unassembled WGS sequence"/>
</dbReference>
<evidence type="ECO:0000313" key="10">
    <source>
        <dbReference type="Proteomes" id="UP000243540"/>
    </source>
</evidence>
<dbReference type="GO" id="GO:0008855">
    <property type="term" value="F:exodeoxyribonuclease VII activity"/>
    <property type="evidence" value="ECO:0007669"/>
    <property type="project" value="UniProtKB-UniRule"/>
</dbReference>
<keyword evidence="1 5" id="KW-0963">Cytoplasm</keyword>
<dbReference type="RefSeq" id="WP_180380755.1">
    <property type="nucleotide sequence ID" value="NZ_NEKB01000004.1"/>
</dbReference>
<dbReference type="Pfam" id="PF13742">
    <property type="entry name" value="tRNA_anti_2"/>
    <property type="match status" value="1"/>
</dbReference>
<comment type="subunit">
    <text evidence="5">Heterooligomer composed of large and small subunits.</text>
</comment>
<evidence type="ECO:0000256" key="4">
    <source>
        <dbReference type="ARBA" id="ARBA00022839"/>
    </source>
</evidence>
<feature type="domain" description="OB-fold nucleic acid binding" evidence="8">
    <location>
        <begin position="68"/>
        <end position="158"/>
    </location>
</feature>
<comment type="caution">
    <text evidence="9">The sequence shown here is derived from an EMBL/GenBank/DDBJ whole genome shotgun (WGS) entry which is preliminary data.</text>
</comment>
<gene>
    <name evidence="5" type="primary">xseA</name>
    <name evidence="9" type="ORF">B9T39_02450</name>
</gene>
<reference evidence="9 10" key="1">
    <citation type="submission" date="2017-04" db="EMBL/GenBank/DDBJ databases">
        <title>Draft genome sequences of Alloscardovia macacae UMA81211 and UMA81212 isolated from the feces of a rhesus macaque (Macaca mulatta).</title>
        <authorList>
            <person name="Albert K."/>
            <person name="Sela D.A."/>
        </authorList>
    </citation>
    <scope>NUCLEOTIDE SEQUENCE [LARGE SCALE GENOMIC DNA]</scope>
    <source>
        <strain evidence="9 10">UMA81212</strain>
    </source>
</reference>
<feature type="domain" description="Exonuclease VII large subunit C-terminal" evidence="7">
    <location>
        <begin position="182"/>
        <end position="387"/>
    </location>
</feature>
<keyword evidence="3 5" id="KW-0378">Hydrolase</keyword>
<comment type="similarity">
    <text evidence="5 6">Belongs to the XseA family.</text>
</comment>
<accession>A0A1Y2SV82</accession>
<dbReference type="AlphaFoldDB" id="A0A1Y2SV82"/>
<dbReference type="InterPro" id="IPR003753">
    <property type="entry name" value="Exonuc_VII_L"/>
</dbReference>
<evidence type="ECO:0000259" key="8">
    <source>
        <dbReference type="Pfam" id="PF13742"/>
    </source>
</evidence>
<proteinExistence type="inferred from homology"/>
<dbReference type="InterPro" id="IPR025824">
    <property type="entry name" value="OB-fold_nuc-bd_dom"/>
</dbReference>
<evidence type="ECO:0000256" key="5">
    <source>
        <dbReference type="HAMAP-Rule" id="MF_00378"/>
    </source>
</evidence>
<protein>
    <recommendedName>
        <fullName evidence="5">Exodeoxyribonuclease 7 large subunit</fullName>
        <ecNumber evidence="5">3.1.11.6</ecNumber>
    </recommendedName>
    <alternativeName>
        <fullName evidence="5">Exodeoxyribonuclease VII large subunit</fullName>
        <shortName evidence="5">Exonuclease VII large subunit</shortName>
    </alternativeName>
</protein>
<comment type="catalytic activity">
    <reaction evidence="5 6">
        <text>Exonucleolytic cleavage in either 5'- to 3'- or 3'- to 5'-direction to yield nucleoside 5'-phosphates.</text>
        <dbReference type="EC" id="3.1.11.6"/>
    </reaction>
</comment>
<dbReference type="GO" id="GO:0003676">
    <property type="term" value="F:nucleic acid binding"/>
    <property type="evidence" value="ECO:0007669"/>
    <property type="project" value="InterPro"/>
</dbReference>
<evidence type="ECO:0000256" key="6">
    <source>
        <dbReference type="RuleBase" id="RU004355"/>
    </source>
</evidence>
<dbReference type="EC" id="3.1.11.6" evidence="5"/>
<organism evidence="9 10">
    <name type="scientific">Alloscardovia macacae</name>
    <dbReference type="NCBI Taxonomy" id="1160091"/>
    <lineage>
        <taxon>Bacteria</taxon>
        <taxon>Bacillati</taxon>
        <taxon>Actinomycetota</taxon>
        <taxon>Actinomycetes</taxon>
        <taxon>Bifidobacteriales</taxon>
        <taxon>Bifidobacteriaceae</taxon>
        <taxon>Alloscardovia</taxon>
    </lineage>
</organism>
<evidence type="ECO:0000256" key="3">
    <source>
        <dbReference type="ARBA" id="ARBA00022801"/>
    </source>
</evidence>
<sequence length="456" mass="48731">MTDSFTLFQAQGAGYADGGAGGGSVGAASTGVGVAGAGVGVAGAGQQPQPRELPAMASQTTKENPWPVSLLSSKFATAVERWPAAWVTGQIHQMNARRPGQVYMTLRDNESSTQMEVVFFGAPAYQAASFQQGDLVVIHGKASIYQQRTSLSLRADEIHHVGRGGLMEQIELLRKKLKGEGLFDAERKVPLPRFPKTLGLICAPGARAEGDVITNSRLRWPSMAFTVKHVHVQGPSCPPEVSAAIAELDADPAVDVIIVARGGGAFEDLIGFSDEGVVRAAAACTTPLVSAIGHEDDWTLLDLVADLRASTPTDAAKRVVPDVREELAFVEEGRRRAVATVQRKVDVERQRLAAYAQRPSLTHPQSILDKPGQFIRDSRSRMRTAMNFFTADATSTVDKLHATLTALSPQSTLDRGYAVVQDATGTVIVDASRIHEGEHITITLKSGKIHAQTQNS</sequence>
<evidence type="ECO:0000313" key="9">
    <source>
        <dbReference type="EMBL" id="OTA29714.1"/>
    </source>
</evidence>
<comment type="function">
    <text evidence="5">Bidirectionally degrades single-stranded DNA into large acid-insoluble oligonucleotides, which are then degraded further into small acid-soluble oligonucleotides.</text>
</comment>
<dbReference type="STRING" id="1160091.B9T39_02450"/>
<keyword evidence="4 5" id="KW-0269">Exonuclease</keyword>
<evidence type="ECO:0000256" key="2">
    <source>
        <dbReference type="ARBA" id="ARBA00022722"/>
    </source>
</evidence>
<dbReference type="GO" id="GO:0009318">
    <property type="term" value="C:exodeoxyribonuclease VII complex"/>
    <property type="evidence" value="ECO:0007669"/>
    <property type="project" value="UniProtKB-UniRule"/>
</dbReference>
<keyword evidence="2 5" id="KW-0540">Nuclease</keyword>
<dbReference type="InterPro" id="IPR020579">
    <property type="entry name" value="Exonuc_VII_lsu_C"/>
</dbReference>
<dbReference type="PANTHER" id="PTHR30008">
    <property type="entry name" value="EXODEOXYRIBONUCLEASE 7 LARGE SUBUNIT"/>
    <property type="match status" value="1"/>
</dbReference>
<dbReference type="PANTHER" id="PTHR30008:SF0">
    <property type="entry name" value="EXODEOXYRIBONUCLEASE 7 LARGE SUBUNIT"/>
    <property type="match status" value="1"/>
</dbReference>
<dbReference type="Pfam" id="PF02601">
    <property type="entry name" value="Exonuc_VII_L"/>
    <property type="match status" value="1"/>
</dbReference>
<dbReference type="EMBL" id="NEKC01000004">
    <property type="protein sequence ID" value="OTA29714.1"/>
    <property type="molecule type" value="Genomic_DNA"/>
</dbReference>
<dbReference type="NCBIfam" id="TIGR00237">
    <property type="entry name" value="xseA"/>
    <property type="match status" value="1"/>
</dbReference>
<dbReference type="GO" id="GO:0006308">
    <property type="term" value="P:DNA catabolic process"/>
    <property type="evidence" value="ECO:0007669"/>
    <property type="project" value="UniProtKB-UniRule"/>
</dbReference>
<evidence type="ECO:0000259" key="7">
    <source>
        <dbReference type="Pfam" id="PF02601"/>
    </source>
</evidence>
<dbReference type="CDD" id="cd04489">
    <property type="entry name" value="ExoVII_LU_OBF"/>
    <property type="match status" value="1"/>
</dbReference>